<dbReference type="SUPFAM" id="SSF143212">
    <property type="entry name" value="Rv2632c-like"/>
    <property type="match status" value="1"/>
</dbReference>
<accession>A0ABW7P7Y0</accession>
<dbReference type="InterPro" id="IPR038070">
    <property type="entry name" value="Rv2632c-like_sf"/>
</dbReference>
<name>A0ABW7P7Y0_9ACTN</name>
<organism evidence="2 3">
    <name type="scientific">Streptomyces racemochromogenes</name>
    <dbReference type="NCBI Taxonomy" id="67353"/>
    <lineage>
        <taxon>Bacteria</taxon>
        <taxon>Bacillati</taxon>
        <taxon>Actinomycetota</taxon>
        <taxon>Actinomycetes</taxon>
        <taxon>Kitasatosporales</taxon>
        <taxon>Streptomycetaceae</taxon>
        <taxon>Streptomyces</taxon>
    </lineage>
</organism>
<sequence length="100" mass="10733">MSHIAEWKTRVHLFEEERTTTVRVELDTGTTRMTGHGTAHCHPVDHNVPEIGDELAAARAFEDLAVQLKRIAFSDMDGPGTGHRSGPAAGAAGRLDMAGS</sequence>
<evidence type="ECO:0000256" key="1">
    <source>
        <dbReference type="SAM" id="MobiDB-lite"/>
    </source>
</evidence>
<dbReference type="InterPro" id="IPR015057">
    <property type="entry name" value="Rv2632c-like"/>
</dbReference>
<comment type="caution">
    <text evidence="2">The sequence shown here is derived from an EMBL/GenBank/DDBJ whole genome shotgun (WGS) entry which is preliminary data.</text>
</comment>
<dbReference type="EMBL" id="JBBDHD010000008">
    <property type="protein sequence ID" value="MFH7594443.1"/>
    <property type="molecule type" value="Genomic_DNA"/>
</dbReference>
<proteinExistence type="predicted"/>
<evidence type="ECO:0000313" key="3">
    <source>
        <dbReference type="Proteomes" id="UP001610631"/>
    </source>
</evidence>
<feature type="region of interest" description="Disordered" evidence="1">
    <location>
        <begin position="74"/>
        <end position="100"/>
    </location>
</feature>
<dbReference type="RefSeq" id="WP_395508380.1">
    <property type="nucleotide sequence ID" value="NZ_JBBDHD010000008.1"/>
</dbReference>
<keyword evidence="3" id="KW-1185">Reference proteome</keyword>
<dbReference type="Gene3D" id="3.30.160.240">
    <property type="entry name" value="Rv1738"/>
    <property type="match status" value="1"/>
</dbReference>
<dbReference type="Proteomes" id="UP001610631">
    <property type="component" value="Unassembled WGS sequence"/>
</dbReference>
<gene>
    <name evidence="2" type="ORF">WDV06_04970</name>
</gene>
<evidence type="ECO:0000313" key="2">
    <source>
        <dbReference type="EMBL" id="MFH7594443.1"/>
    </source>
</evidence>
<protein>
    <submittedName>
        <fullName evidence="2">DsRBD fold-containing protein</fullName>
    </submittedName>
</protein>
<reference evidence="2 3" key="1">
    <citation type="submission" date="2024-03" db="EMBL/GenBank/DDBJ databases">
        <title>Whole genome sequencing of Streptomyces racemochromogenes, to identify antimicrobial biosynthetic gene clusters.</title>
        <authorList>
            <person name="Suryawanshi P."/>
            <person name="Krishnaraj P.U."/>
            <person name="Arun Y.P."/>
            <person name="Suryawanshi M.P."/>
            <person name="Rakshit O."/>
        </authorList>
    </citation>
    <scope>NUCLEOTIDE SEQUENCE [LARGE SCALE GENOMIC DNA]</scope>
    <source>
        <strain evidence="2 3">AUDT626</strain>
    </source>
</reference>
<dbReference type="Pfam" id="PF08962">
    <property type="entry name" value="Rv2632c-like"/>
    <property type="match status" value="1"/>
</dbReference>